<sequence length="160" mass="17458">MKVHTPGGVHLQRLITVHDLEQYGASTDRERLEVRAYLRFVVRESSPGNARATIPVVAGFFAVTVTVLVFISGRIEGDPQVLVDSVLRLGIVVLILLSLGGATLGFAWREDRRNAIATAWLAEIEAAEARLGRPGEAATQLPPGESRQRRRRSVPARSSP</sequence>
<name>A0ABR8V0K1_9CELL</name>
<feature type="transmembrane region" description="Helical" evidence="2">
    <location>
        <begin position="85"/>
        <end position="108"/>
    </location>
</feature>
<dbReference type="RefSeq" id="WP_191789920.1">
    <property type="nucleotide sequence ID" value="NZ_JACSQE010000004.1"/>
</dbReference>
<dbReference type="Proteomes" id="UP000633601">
    <property type="component" value="Unassembled WGS sequence"/>
</dbReference>
<evidence type="ECO:0000256" key="1">
    <source>
        <dbReference type="SAM" id="MobiDB-lite"/>
    </source>
</evidence>
<organism evidence="3 4">
    <name type="scientific">Oerskovia gallyi</name>
    <dbReference type="NCBI Taxonomy" id="2762226"/>
    <lineage>
        <taxon>Bacteria</taxon>
        <taxon>Bacillati</taxon>
        <taxon>Actinomycetota</taxon>
        <taxon>Actinomycetes</taxon>
        <taxon>Micrococcales</taxon>
        <taxon>Cellulomonadaceae</taxon>
        <taxon>Oerskovia</taxon>
    </lineage>
</organism>
<keyword evidence="2" id="KW-0812">Transmembrane</keyword>
<evidence type="ECO:0008006" key="5">
    <source>
        <dbReference type="Google" id="ProtNLM"/>
    </source>
</evidence>
<comment type="caution">
    <text evidence="3">The sequence shown here is derived from an EMBL/GenBank/DDBJ whole genome shotgun (WGS) entry which is preliminary data.</text>
</comment>
<dbReference type="EMBL" id="JACSQE010000004">
    <property type="protein sequence ID" value="MBD7998220.1"/>
    <property type="molecule type" value="Genomic_DNA"/>
</dbReference>
<evidence type="ECO:0000313" key="3">
    <source>
        <dbReference type="EMBL" id="MBD7998220.1"/>
    </source>
</evidence>
<proteinExistence type="predicted"/>
<keyword evidence="2" id="KW-0472">Membrane</keyword>
<feature type="transmembrane region" description="Helical" evidence="2">
    <location>
        <begin position="52"/>
        <end position="73"/>
    </location>
</feature>
<keyword evidence="4" id="KW-1185">Reference proteome</keyword>
<reference evidence="3 4" key="1">
    <citation type="submission" date="2020-08" db="EMBL/GenBank/DDBJ databases">
        <title>A Genomic Blueprint of the Chicken Gut Microbiome.</title>
        <authorList>
            <person name="Gilroy R."/>
            <person name="Ravi A."/>
            <person name="Getino M."/>
            <person name="Pursley I."/>
            <person name="Horton D.L."/>
            <person name="Alikhan N.-F."/>
            <person name="Baker D."/>
            <person name="Gharbi K."/>
            <person name="Hall N."/>
            <person name="Watson M."/>
            <person name="Adriaenssens E.M."/>
            <person name="Foster-Nyarko E."/>
            <person name="Jarju S."/>
            <person name="Secka A."/>
            <person name="Antonio M."/>
            <person name="Oren A."/>
            <person name="Chaudhuri R."/>
            <person name="La Ragione R.M."/>
            <person name="Hildebrand F."/>
            <person name="Pallen M.J."/>
        </authorList>
    </citation>
    <scope>NUCLEOTIDE SEQUENCE [LARGE SCALE GENOMIC DNA]</scope>
    <source>
        <strain evidence="3 4">Sa2CUA8</strain>
    </source>
</reference>
<accession>A0ABR8V0K1</accession>
<gene>
    <name evidence="3" type="ORF">H9640_06640</name>
</gene>
<keyword evidence="2" id="KW-1133">Transmembrane helix</keyword>
<evidence type="ECO:0000313" key="4">
    <source>
        <dbReference type="Proteomes" id="UP000633601"/>
    </source>
</evidence>
<protein>
    <recommendedName>
        <fullName evidence="5">DUF4231 domain-containing protein</fullName>
    </recommendedName>
</protein>
<feature type="region of interest" description="Disordered" evidence="1">
    <location>
        <begin position="132"/>
        <end position="160"/>
    </location>
</feature>
<evidence type="ECO:0000256" key="2">
    <source>
        <dbReference type="SAM" id="Phobius"/>
    </source>
</evidence>